<organism evidence="6 7">
    <name type="scientific">Danaus chrysippus</name>
    <name type="common">African queen</name>
    <dbReference type="NCBI Taxonomy" id="151541"/>
    <lineage>
        <taxon>Eukaryota</taxon>
        <taxon>Metazoa</taxon>
        <taxon>Ecdysozoa</taxon>
        <taxon>Arthropoda</taxon>
        <taxon>Hexapoda</taxon>
        <taxon>Insecta</taxon>
        <taxon>Pterygota</taxon>
        <taxon>Neoptera</taxon>
        <taxon>Endopterygota</taxon>
        <taxon>Lepidoptera</taxon>
        <taxon>Glossata</taxon>
        <taxon>Ditrysia</taxon>
        <taxon>Papilionoidea</taxon>
        <taxon>Nymphalidae</taxon>
        <taxon>Danainae</taxon>
        <taxon>Danaini</taxon>
        <taxon>Danaina</taxon>
        <taxon>Danaus</taxon>
        <taxon>Anosia</taxon>
    </lineage>
</organism>
<dbReference type="GO" id="GO:0015629">
    <property type="term" value="C:actin cytoskeleton"/>
    <property type="evidence" value="ECO:0007669"/>
    <property type="project" value="TreeGrafter"/>
</dbReference>
<name>A0A8J2QW16_9NEOP</name>
<evidence type="ECO:0000313" key="7">
    <source>
        <dbReference type="Proteomes" id="UP000789524"/>
    </source>
</evidence>
<evidence type="ECO:0000313" key="6">
    <source>
        <dbReference type="EMBL" id="CAG9570336.1"/>
    </source>
</evidence>
<comment type="subcellular location">
    <subcellularLocation>
        <location evidence="1">Cytoplasm</location>
    </subcellularLocation>
</comment>
<evidence type="ECO:0000256" key="2">
    <source>
        <dbReference type="ARBA" id="ARBA00022490"/>
    </source>
</evidence>
<protein>
    <submittedName>
        <fullName evidence="6">(African queen) hypothetical protein</fullName>
    </submittedName>
</protein>
<comment type="caution">
    <text evidence="6">The sequence shown here is derived from an EMBL/GenBank/DDBJ whole genome shotgun (WGS) entry which is preliminary data.</text>
</comment>
<gene>
    <name evidence="6" type="ORF">DCHRY22_LOCUS9185</name>
</gene>
<dbReference type="GO" id="GO:0032233">
    <property type="term" value="P:positive regulation of actin filament bundle assembly"/>
    <property type="evidence" value="ECO:0007669"/>
    <property type="project" value="TreeGrafter"/>
</dbReference>
<dbReference type="GO" id="GO:0003779">
    <property type="term" value="F:actin binding"/>
    <property type="evidence" value="ECO:0007669"/>
    <property type="project" value="TreeGrafter"/>
</dbReference>
<dbReference type="Proteomes" id="UP000789524">
    <property type="component" value="Unassembled WGS sequence"/>
</dbReference>
<keyword evidence="2" id="KW-0963">Cytoplasm</keyword>
<evidence type="ECO:0000256" key="3">
    <source>
        <dbReference type="ARBA" id="ARBA00022553"/>
    </source>
</evidence>
<dbReference type="EMBL" id="CAKASE010000065">
    <property type="protein sequence ID" value="CAG9570336.1"/>
    <property type="molecule type" value="Genomic_DNA"/>
</dbReference>
<dbReference type="GO" id="GO:0005634">
    <property type="term" value="C:nucleus"/>
    <property type="evidence" value="ECO:0007669"/>
    <property type="project" value="TreeGrafter"/>
</dbReference>
<dbReference type="PANTHER" id="PTHR24217:SF0">
    <property type="entry name" value="PDZ DOMAIN-CONTAINING PROTEIN"/>
    <property type="match status" value="1"/>
</dbReference>
<accession>A0A8J2QW16</accession>
<comment type="similarity">
    <text evidence="4">Belongs to the synaptopodin family.</text>
</comment>
<dbReference type="InterPro" id="IPR051976">
    <property type="entry name" value="Synaptopodin_domain"/>
</dbReference>
<proteinExistence type="inferred from homology"/>
<dbReference type="OrthoDB" id="300641at2759"/>
<feature type="region of interest" description="Disordered" evidence="5">
    <location>
        <begin position="184"/>
        <end position="217"/>
    </location>
</feature>
<evidence type="ECO:0000256" key="1">
    <source>
        <dbReference type="ARBA" id="ARBA00004496"/>
    </source>
</evidence>
<evidence type="ECO:0000256" key="4">
    <source>
        <dbReference type="ARBA" id="ARBA00038161"/>
    </source>
</evidence>
<dbReference type="GO" id="GO:0030018">
    <property type="term" value="C:Z disc"/>
    <property type="evidence" value="ECO:0007669"/>
    <property type="project" value="TreeGrafter"/>
</dbReference>
<keyword evidence="7" id="KW-1185">Reference proteome</keyword>
<dbReference type="PANTHER" id="PTHR24217">
    <property type="entry name" value="PUTATIVE-RELATED"/>
    <property type="match status" value="1"/>
</dbReference>
<dbReference type="AlphaFoldDB" id="A0A8J2QW16"/>
<sequence length="310" mass="34627">MMTISESQYSSNKMSSIHKVNDRVVHKDSFDDVTSSSSVNSSLITKRGFKPSDMFDPKKKEFLTNLSYKLFPNDVDVGPMPLPPLDLPEDLENKPIIVGDKEVDLNKIFTPAPDAEEHIIKKDRKFEKTFASSAFYVPGVHPTVKEQMDLAKAISKSLSDSSNQMSKGQSMYVNRKKRSVKWVHEGRGRNTSNTCSTPTPVANHDTPYRPPSSIRNQKTYPKSALKHTSNLPKMEPFPVTPPTITVQNIEVPVPLAPTKLNDVYASPKSPRLPLVCGPNFNVAPRGWGQMKDYYRPVSLDAVGNPGYTDY</sequence>
<feature type="compositionally biased region" description="Polar residues" evidence="5">
    <location>
        <begin position="189"/>
        <end position="200"/>
    </location>
</feature>
<evidence type="ECO:0000256" key="5">
    <source>
        <dbReference type="SAM" id="MobiDB-lite"/>
    </source>
</evidence>
<reference evidence="6" key="1">
    <citation type="submission" date="2021-09" db="EMBL/GenBank/DDBJ databases">
        <authorList>
            <person name="Martin H S."/>
        </authorList>
    </citation>
    <scope>NUCLEOTIDE SEQUENCE</scope>
</reference>
<keyword evidence="3" id="KW-0597">Phosphoprotein</keyword>